<feature type="domain" description="BAT2 N-terminal" evidence="4">
    <location>
        <begin position="115"/>
        <end position="251"/>
    </location>
</feature>
<evidence type="ECO:0000256" key="3">
    <source>
        <dbReference type="SAM" id="MobiDB-lite"/>
    </source>
</evidence>
<keyword evidence="2" id="KW-0175">Coiled coil</keyword>
<feature type="compositionally biased region" description="Polar residues" evidence="3">
    <location>
        <begin position="1200"/>
        <end position="1220"/>
    </location>
</feature>
<feature type="compositionally biased region" description="Low complexity" evidence="3">
    <location>
        <begin position="158"/>
        <end position="177"/>
    </location>
</feature>
<feature type="compositionally biased region" description="Low complexity" evidence="3">
    <location>
        <begin position="226"/>
        <end position="243"/>
    </location>
</feature>
<feature type="region of interest" description="Disordered" evidence="3">
    <location>
        <begin position="1343"/>
        <end position="1648"/>
    </location>
</feature>
<organism evidence="5">
    <name type="scientific">Salvia splendens</name>
    <name type="common">Scarlet sage</name>
    <dbReference type="NCBI Taxonomy" id="180675"/>
    <lineage>
        <taxon>Eukaryota</taxon>
        <taxon>Viridiplantae</taxon>
        <taxon>Streptophyta</taxon>
        <taxon>Embryophyta</taxon>
        <taxon>Tracheophyta</taxon>
        <taxon>Spermatophyta</taxon>
        <taxon>Magnoliopsida</taxon>
        <taxon>eudicotyledons</taxon>
        <taxon>Gunneridae</taxon>
        <taxon>Pentapetalae</taxon>
        <taxon>asterids</taxon>
        <taxon>lamiids</taxon>
        <taxon>Lamiales</taxon>
        <taxon>Lamiaceae</taxon>
        <taxon>Nepetoideae</taxon>
        <taxon>Mentheae</taxon>
        <taxon>Salviinae</taxon>
        <taxon>Salvia</taxon>
        <taxon>Salvia subgen. Calosphace</taxon>
        <taxon>core Calosphace</taxon>
    </lineage>
</organism>
<feature type="compositionally biased region" description="Low complexity" evidence="3">
    <location>
        <begin position="1441"/>
        <end position="1451"/>
    </location>
</feature>
<dbReference type="InterPro" id="IPR009738">
    <property type="entry name" value="BAT2_N"/>
</dbReference>
<dbReference type="PANTHER" id="PTHR34805:SF1">
    <property type="entry name" value="PROTEIN MODIFIER OF SNC1 1"/>
    <property type="match status" value="1"/>
</dbReference>
<feature type="region of interest" description="Disordered" evidence="3">
    <location>
        <begin position="525"/>
        <end position="554"/>
    </location>
</feature>
<feature type="compositionally biased region" description="Basic and acidic residues" evidence="3">
    <location>
        <begin position="1568"/>
        <end position="1584"/>
    </location>
</feature>
<feature type="compositionally biased region" description="Polar residues" evidence="3">
    <location>
        <begin position="1484"/>
        <end position="1501"/>
    </location>
</feature>
<feature type="compositionally biased region" description="Basic and acidic residues" evidence="3">
    <location>
        <begin position="543"/>
        <end position="552"/>
    </location>
</feature>
<feature type="compositionally biased region" description="Basic and acidic residues" evidence="3">
    <location>
        <begin position="1138"/>
        <end position="1148"/>
    </location>
</feature>
<feature type="compositionally biased region" description="Basic and acidic residues" evidence="3">
    <location>
        <begin position="300"/>
        <end position="315"/>
    </location>
</feature>
<feature type="compositionally biased region" description="Basic residues" evidence="3">
    <location>
        <begin position="1637"/>
        <end position="1648"/>
    </location>
</feature>
<sequence>MHYVNPTSELCSTASFQIMPPLITASTAFFRPNYPISITHSIATALTSASSADRFLTIVAMPPQMGFGSGDGIAWDHRYFADPPGFAPLLGSVRLLQVVWMTLTLPLNNEFKWASARRGGMTVLGKVAVPKPINLPSQRLENHGLDPNVEIVPKGTVSWGSHSSSAGSGAWNASSLSPNADGGTVSPSHLIGRPSSGGTGTRPSSSGSDRTHDLVPNAWSANSRPSSASGTLSSNQTSSSLRPRSAENRPNSSQLSRFAEPVSKSSVAWGSSGTAERLGVKSMKDDSFSLTSGDFPTLGSEKDNSVKNVETEDSRPSSTSSRIVQASKDDNIPLDDVKHGTVNTWRAETTPHTEDDIPPSMEKWQGGPHQYYPNTAPQRFEGWHGPPMNGPSGGWYGGRPRGPAFGAHVPPGGFPMEPFPYYRPQIRPPPLAGSQPVRQPGPRGPHPKNGDLYRPQMHEAYPRPGMQFRPNFYPGPPGPMRFEGYYGPPMGYCNNERDMPYMGMPTAPHVYNGYPAPAPDISNSQGRATVHGPTGKTMPEQVEAGHSEETRGPKRVPVNIHNEYEQEDSDHWEQHLPPDISHHGKIRFPTSSQKTEWGAEEVGEESVSIKRMAPNQNPSNSCGNRIHSADHIKVKAFEGMSNTKGLDDNWTNRSEIPPFPSVEPQLAVASERDTVPDTTKNAALIHKIDGLNAKFRVSDGWSDSMNADNREKEKTAAQIVDLKVNNCTREVSNAAAAVASHRIIVSRNSAAPDEVTVPVGDNPLHPIAVIPRRSYQGGHPRVDQRGKGKFNSQEADGWRRKPLSNDSSNAVISSNNESTPHIHFRGPNIVGKAYENSMMDLVGNTEGDSAEVCDSADIQAQRAKMKELAKQRYLQLQKEEEERVREQKAKALAKLEELDRRKLSGEASNQKAERTLVIGDVGVEQQEVHTVIGTVIAELKTNESGFNLVLSPAVASAGTDSNTNQAGDSTEVSRDLHMRIQQQGLVESNVSPLCRIEDSEDGSTKKVVSQPDDRGISRHKRAGYKQKQNNVPQKAVYSPTFEVQNDRTLPAVADMHEPPSSESNVLNTSNTVVEPSSQQRKRINLSNKTKPKPEEIHSLSALPPVISNITHADESLDNGGSNDLVSNLGVPISAVHESDTAVHTREHSSLPSEESQSKVSSQWKQNRRIPKNQQGHRFTDKHSDTVVWAPKAKGSDEVSQKTQNSPQESADSMKSNNVAQKSLKGKRAEMERYVPKPQLAQQGNSPPLSSSVSSSRSTEDASGEQSGSNISANVRSNLEMNVGDSSHSKNKSWKQRGLIDSSEMKSVPTGPTDTSQVKAAHSGQSPISEPIKEIQQSKELVHFGRSESNRVNSEIKISGDMAADSTSAAVSKHPSVKDQGATGRGKRHPIRGPRSGGNNTDFEDTLHGEGDGSLSSVPDVNQMDKSIISKENRSFGERTSSHWQPKSSPSSANHQGNRNGRSEYITFETNRVPRKGAPQDKESSNSSQPQLQPGQSVNVRSNVAGDSVAHRHQDFDREKKPVKGRAYSPNQDLVGTGKSSLTNADDLLEHNVTSGSRRTGRQNSRPVRGHESRGEWSSEHENRSHNAPAFQDRQRQNVHLEYQPVGPFKGHKAENVEELADGGADNVDQRHRERGQSHPKRGGNYYRR</sequence>
<feature type="compositionally biased region" description="Basic and acidic residues" evidence="3">
    <location>
        <begin position="278"/>
        <end position="287"/>
    </location>
</feature>
<keyword evidence="1" id="KW-0597">Phosphoprotein</keyword>
<feature type="region of interest" description="Disordered" evidence="3">
    <location>
        <begin position="425"/>
        <end position="453"/>
    </location>
</feature>
<dbReference type="PANTHER" id="PTHR34805">
    <property type="entry name" value="PROTEIN MODIFIER OF SNC1 1"/>
    <property type="match status" value="1"/>
</dbReference>
<feature type="compositionally biased region" description="Basic and acidic residues" evidence="3">
    <location>
        <begin position="1427"/>
        <end position="1440"/>
    </location>
</feature>
<feature type="compositionally biased region" description="Polar residues" evidence="3">
    <location>
        <begin position="1551"/>
        <end position="1565"/>
    </location>
</feature>
<evidence type="ECO:0000313" key="5">
    <source>
        <dbReference type="EMBL" id="KAG6421497.1"/>
    </source>
</evidence>
<dbReference type="Proteomes" id="UP000298416">
    <property type="component" value="Unassembled WGS sequence"/>
</dbReference>
<dbReference type="EMBL" id="PNBA02000006">
    <property type="protein sequence ID" value="KAG6421497.1"/>
    <property type="molecule type" value="Genomic_DNA"/>
</dbReference>
<reference evidence="5" key="2">
    <citation type="submission" date="2020-08" db="EMBL/GenBank/DDBJ databases">
        <title>Plant Genome Project.</title>
        <authorList>
            <person name="Zhang R.-G."/>
        </authorList>
    </citation>
    <scope>NUCLEOTIDE SEQUENCE</scope>
    <source>
        <strain evidence="5">Huo1</strain>
        <tissue evidence="5">Leaf</tissue>
    </source>
</reference>
<feature type="region of interest" description="Disordered" evidence="3">
    <location>
        <begin position="774"/>
        <end position="807"/>
    </location>
</feature>
<evidence type="ECO:0000256" key="2">
    <source>
        <dbReference type="SAM" id="Coils"/>
    </source>
</evidence>
<feature type="compositionally biased region" description="Polar residues" evidence="3">
    <location>
        <begin position="263"/>
        <end position="274"/>
    </location>
</feature>
<comment type="caution">
    <text evidence="5">The sequence shown here is derived from an EMBL/GenBank/DDBJ whole genome shotgun (WGS) entry which is preliminary data.</text>
</comment>
<feature type="compositionally biased region" description="Low complexity" evidence="3">
    <location>
        <begin position="1245"/>
        <end position="1256"/>
    </location>
</feature>
<feature type="region of interest" description="Disordered" evidence="3">
    <location>
        <begin position="1138"/>
        <end position="1330"/>
    </location>
</feature>
<proteinExistence type="predicted"/>
<feature type="compositionally biased region" description="Basic and acidic residues" evidence="3">
    <location>
        <begin position="1627"/>
        <end position="1636"/>
    </location>
</feature>
<dbReference type="InterPro" id="IPR038808">
    <property type="entry name" value="MOS1-like"/>
</dbReference>
<accession>A0A8X8ZY42</accession>
<protein>
    <recommendedName>
        <fullName evidence="4">BAT2 N-terminal domain-containing protein</fullName>
    </recommendedName>
</protein>
<dbReference type="Pfam" id="PF07001">
    <property type="entry name" value="BAT2_N"/>
    <property type="match status" value="1"/>
</dbReference>
<gene>
    <name evidence="5" type="ORF">SASPL_118051</name>
</gene>
<feature type="coiled-coil region" evidence="2">
    <location>
        <begin position="870"/>
        <end position="915"/>
    </location>
</feature>
<keyword evidence="6" id="KW-1185">Reference proteome</keyword>
<feature type="compositionally biased region" description="Polar residues" evidence="3">
    <location>
        <begin position="1060"/>
        <end position="1088"/>
    </location>
</feature>
<feature type="compositionally biased region" description="Polar residues" evidence="3">
    <location>
        <begin position="1149"/>
        <end position="1164"/>
    </location>
</feature>
<evidence type="ECO:0000313" key="6">
    <source>
        <dbReference type="Proteomes" id="UP000298416"/>
    </source>
</evidence>
<feature type="compositionally biased region" description="Polar residues" evidence="3">
    <location>
        <begin position="1528"/>
        <end position="1543"/>
    </location>
</feature>
<feature type="region of interest" description="Disordered" evidence="3">
    <location>
        <begin position="1053"/>
        <end position="1097"/>
    </location>
</feature>
<name>A0A8X8ZY42_SALSN</name>
<reference evidence="5" key="1">
    <citation type="submission" date="2018-01" db="EMBL/GenBank/DDBJ databases">
        <authorList>
            <person name="Mao J.F."/>
        </authorList>
    </citation>
    <scope>NUCLEOTIDE SEQUENCE</scope>
    <source>
        <strain evidence="5">Huo1</strain>
        <tissue evidence="5">Leaf</tissue>
    </source>
</reference>
<evidence type="ECO:0000259" key="4">
    <source>
        <dbReference type="Pfam" id="PF07001"/>
    </source>
</evidence>
<feature type="compositionally biased region" description="Basic and acidic residues" evidence="3">
    <location>
        <begin position="327"/>
        <end position="337"/>
    </location>
</feature>
<feature type="compositionally biased region" description="Basic and acidic residues" evidence="3">
    <location>
        <begin position="1508"/>
        <end position="1521"/>
    </location>
</feature>
<dbReference type="GO" id="GO:0040029">
    <property type="term" value="P:epigenetic regulation of gene expression"/>
    <property type="evidence" value="ECO:0007669"/>
    <property type="project" value="TreeGrafter"/>
</dbReference>
<feature type="region of interest" description="Disordered" evidence="3">
    <location>
        <begin position="156"/>
        <end position="337"/>
    </location>
</feature>
<feature type="compositionally biased region" description="Polar residues" evidence="3">
    <location>
        <begin position="1309"/>
        <end position="1327"/>
    </location>
</feature>
<feature type="region of interest" description="Disordered" evidence="3">
    <location>
        <begin position="996"/>
        <end position="1030"/>
    </location>
</feature>
<feature type="compositionally biased region" description="Polar residues" evidence="3">
    <location>
        <begin position="1263"/>
        <end position="1285"/>
    </location>
</feature>
<evidence type="ECO:0000256" key="1">
    <source>
        <dbReference type="ARBA" id="ARBA00022553"/>
    </source>
</evidence>